<dbReference type="InterPro" id="IPR046341">
    <property type="entry name" value="SET_dom_sf"/>
</dbReference>
<gene>
    <name evidence="1" type="ORF">BTUL_0173g00170</name>
</gene>
<dbReference type="Proteomes" id="UP000297777">
    <property type="component" value="Unassembled WGS sequence"/>
</dbReference>
<dbReference type="Gene3D" id="2.170.270.10">
    <property type="entry name" value="SET domain"/>
    <property type="match status" value="1"/>
</dbReference>
<organism evidence="1 2">
    <name type="scientific">Botrytis tulipae</name>
    <dbReference type="NCBI Taxonomy" id="87230"/>
    <lineage>
        <taxon>Eukaryota</taxon>
        <taxon>Fungi</taxon>
        <taxon>Dikarya</taxon>
        <taxon>Ascomycota</taxon>
        <taxon>Pezizomycotina</taxon>
        <taxon>Leotiomycetes</taxon>
        <taxon>Helotiales</taxon>
        <taxon>Sclerotiniaceae</taxon>
        <taxon>Botrytis</taxon>
    </lineage>
</organism>
<dbReference type="AlphaFoldDB" id="A0A4Z1EDM1"/>
<dbReference type="SUPFAM" id="SSF82199">
    <property type="entry name" value="SET domain"/>
    <property type="match status" value="1"/>
</dbReference>
<evidence type="ECO:0000313" key="1">
    <source>
        <dbReference type="EMBL" id="TGO09269.1"/>
    </source>
</evidence>
<comment type="caution">
    <text evidence="1">The sequence shown here is derived from an EMBL/GenBank/DDBJ whole genome shotgun (WGS) entry which is preliminary data.</text>
</comment>
<sequence length="303" mass="34272">MFIGRHQPGVINGITPTGETAAGVEVDMPPGTVVHRDTVLFWMPPEAGEPENYTTSYDTFPPEAAVLRGLSLLNLPVNAFSHLEPPGVSFYDSFTRNALRHLSLVGTNSGFVVPTHGIPFTHNCYPNAICSADLHERSIEVRLTRHVALHEAITLPYCPLNVEKDDRESYLKQFHGIERHECPWECEQLTNLLGGRRRADFFRIYAEIDTILIGGEFEIQVHLAYKIACEQHLEAYLWPFLSKAELHARKYNFPCRGGIHRMLITVMEQQRGINHPSVELARKFEHSTFGLEDSQRVDGDVNT</sequence>
<keyword evidence="2" id="KW-1185">Reference proteome</keyword>
<dbReference type="EMBL" id="PQXH01000173">
    <property type="protein sequence ID" value="TGO09269.1"/>
    <property type="molecule type" value="Genomic_DNA"/>
</dbReference>
<accession>A0A4Z1EDM1</accession>
<name>A0A4Z1EDM1_9HELO</name>
<dbReference type="OrthoDB" id="3458019at2759"/>
<protein>
    <recommendedName>
        <fullName evidence="3">SET domain-containing protein</fullName>
    </recommendedName>
</protein>
<evidence type="ECO:0000313" key="2">
    <source>
        <dbReference type="Proteomes" id="UP000297777"/>
    </source>
</evidence>
<reference evidence="1 2" key="1">
    <citation type="submission" date="2017-12" db="EMBL/GenBank/DDBJ databases">
        <title>Comparative genomics of Botrytis spp.</title>
        <authorList>
            <person name="Valero-Jimenez C.A."/>
            <person name="Tapia P."/>
            <person name="Veloso J."/>
            <person name="Silva-Moreno E."/>
            <person name="Staats M."/>
            <person name="Valdes J.H."/>
            <person name="Van Kan J.A.L."/>
        </authorList>
    </citation>
    <scope>NUCLEOTIDE SEQUENCE [LARGE SCALE GENOMIC DNA]</scope>
    <source>
        <strain evidence="1 2">Bt9001</strain>
    </source>
</reference>
<evidence type="ECO:0008006" key="3">
    <source>
        <dbReference type="Google" id="ProtNLM"/>
    </source>
</evidence>
<proteinExistence type="predicted"/>